<gene>
    <name evidence="1" type="ORF">SAMN04489723_107155</name>
</gene>
<organism evidence="1 2">
    <name type="scientific">Algoriphagus aquimarinus</name>
    <dbReference type="NCBI Taxonomy" id="237018"/>
    <lineage>
        <taxon>Bacteria</taxon>
        <taxon>Pseudomonadati</taxon>
        <taxon>Bacteroidota</taxon>
        <taxon>Cytophagia</taxon>
        <taxon>Cytophagales</taxon>
        <taxon>Cyclobacteriaceae</taxon>
        <taxon>Algoriphagus</taxon>
    </lineage>
</organism>
<dbReference type="STRING" id="237018.SAMN04489723_107155"/>
<sequence>MQIMVFVFIVNFGLERNGLQKNKSNKIMNMGIKKFNDTIDNWLNELDSVSINRLSEKPYGTGWSIGQLYRHIIEESNWYNSQIEISLTDDTNSTIPTTEDARILLERGSFENKSFQGDPLIHENIEQPSSIAEIKFDLEFLKTYTNKLWDRMNNTSSYGKSEHPGIGYLNCFEWLQYSEMHMRHHLEQRKRIELYLDQNNIVEKK</sequence>
<dbReference type="EMBL" id="FOKK01000007">
    <property type="protein sequence ID" value="SFB32507.1"/>
    <property type="molecule type" value="Genomic_DNA"/>
</dbReference>
<name>A0A1I1A3K8_9BACT</name>
<dbReference type="Gene3D" id="1.20.120.450">
    <property type="entry name" value="dinb family like domain"/>
    <property type="match status" value="1"/>
</dbReference>
<proteinExistence type="predicted"/>
<evidence type="ECO:0000313" key="2">
    <source>
        <dbReference type="Proteomes" id="UP000198790"/>
    </source>
</evidence>
<dbReference type="OrthoDB" id="679284at2"/>
<dbReference type="Proteomes" id="UP000198790">
    <property type="component" value="Unassembled WGS sequence"/>
</dbReference>
<dbReference type="AlphaFoldDB" id="A0A1I1A3K8"/>
<reference evidence="1 2" key="1">
    <citation type="submission" date="2016-10" db="EMBL/GenBank/DDBJ databases">
        <authorList>
            <person name="de Groot N.N."/>
        </authorList>
    </citation>
    <scope>NUCLEOTIDE SEQUENCE [LARGE SCALE GENOMIC DNA]</scope>
    <source>
        <strain evidence="1 2">DSM 23399</strain>
    </source>
</reference>
<dbReference type="InterPro" id="IPR034660">
    <property type="entry name" value="DinB/YfiT-like"/>
</dbReference>
<protein>
    <submittedName>
        <fullName evidence="1">DinB superfamily protein</fullName>
    </submittedName>
</protein>
<keyword evidence="2" id="KW-1185">Reference proteome</keyword>
<dbReference type="SUPFAM" id="SSF109854">
    <property type="entry name" value="DinB/YfiT-like putative metalloenzymes"/>
    <property type="match status" value="1"/>
</dbReference>
<evidence type="ECO:0000313" key="1">
    <source>
        <dbReference type="EMBL" id="SFB32507.1"/>
    </source>
</evidence>
<accession>A0A1I1A3K8</accession>